<dbReference type="Pfam" id="PF00653">
    <property type="entry name" value="BIR"/>
    <property type="match status" value="2"/>
</dbReference>
<dbReference type="SMART" id="SM00238">
    <property type="entry name" value="BIR"/>
    <property type="match status" value="2"/>
</dbReference>
<dbReference type="GO" id="GO:0043066">
    <property type="term" value="P:negative regulation of apoptotic process"/>
    <property type="evidence" value="ECO:0007669"/>
    <property type="project" value="TreeGrafter"/>
</dbReference>
<evidence type="ECO:0000256" key="8">
    <source>
        <dbReference type="SAM" id="Phobius"/>
    </source>
</evidence>
<dbReference type="GO" id="GO:0005737">
    <property type="term" value="C:cytoplasm"/>
    <property type="evidence" value="ECO:0007669"/>
    <property type="project" value="TreeGrafter"/>
</dbReference>
<dbReference type="GO" id="GO:0043027">
    <property type="term" value="F:cysteine-type endopeptidase inhibitor activity involved in apoptotic process"/>
    <property type="evidence" value="ECO:0007669"/>
    <property type="project" value="TreeGrafter"/>
</dbReference>
<organism evidence="10 11">
    <name type="scientific">Mytilus coruscus</name>
    <name type="common">Sea mussel</name>
    <dbReference type="NCBI Taxonomy" id="42192"/>
    <lineage>
        <taxon>Eukaryota</taxon>
        <taxon>Metazoa</taxon>
        <taxon>Spiralia</taxon>
        <taxon>Lophotrochozoa</taxon>
        <taxon>Mollusca</taxon>
        <taxon>Bivalvia</taxon>
        <taxon>Autobranchia</taxon>
        <taxon>Pteriomorphia</taxon>
        <taxon>Mytilida</taxon>
        <taxon>Mytiloidea</taxon>
        <taxon>Mytilidae</taxon>
        <taxon>Mytilinae</taxon>
        <taxon>Mytilus</taxon>
    </lineage>
</organism>
<dbReference type="PANTHER" id="PTHR10044">
    <property type="entry name" value="INHIBITOR OF APOPTOSIS"/>
    <property type="match status" value="1"/>
</dbReference>
<accession>A0A6J8B8D4</accession>
<dbReference type="CDD" id="cd00022">
    <property type="entry name" value="BIR"/>
    <property type="match status" value="2"/>
</dbReference>
<dbReference type="FunFam" id="3.30.40.10:FF:000184">
    <property type="entry name" value="Baculoviral IAP repeat containing 2"/>
    <property type="match status" value="1"/>
</dbReference>
<protein>
    <submittedName>
        <fullName evidence="10">BIRC7_8</fullName>
    </submittedName>
</protein>
<dbReference type="OrthoDB" id="10251804at2759"/>
<feature type="transmembrane region" description="Helical" evidence="8">
    <location>
        <begin position="72"/>
        <end position="89"/>
    </location>
</feature>
<dbReference type="Proteomes" id="UP000507470">
    <property type="component" value="Unassembled WGS sequence"/>
</dbReference>
<feature type="region of interest" description="Disordered" evidence="7">
    <location>
        <begin position="291"/>
        <end position="343"/>
    </location>
</feature>
<evidence type="ECO:0000313" key="11">
    <source>
        <dbReference type="Proteomes" id="UP000507470"/>
    </source>
</evidence>
<dbReference type="CDD" id="cd16713">
    <property type="entry name" value="RING-HC_BIRC2_3_7"/>
    <property type="match status" value="1"/>
</dbReference>
<keyword evidence="3" id="KW-0479">Metal-binding</keyword>
<dbReference type="GO" id="GO:0031398">
    <property type="term" value="P:positive regulation of protein ubiquitination"/>
    <property type="evidence" value="ECO:0007669"/>
    <property type="project" value="TreeGrafter"/>
</dbReference>
<keyword evidence="8" id="KW-0472">Membrane</keyword>
<gene>
    <name evidence="10" type="ORF">MCOR_15814</name>
</gene>
<dbReference type="GO" id="GO:0005634">
    <property type="term" value="C:nucleus"/>
    <property type="evidence" value="ECO:0007669"/>
    <property type="project" value="TreeGrafter"/>
</dbReference>
<dbReference type="Gene3D" id="1.10.1170.10">
    <property type="entry name" value="Inhibitor Of Apoptosis Protein (2mihbC-IAP-1), Chain A"/>
    <property type="match status" value="3"/>
</dbReference>
<evidence type="ECO:0000256" key="5">
    <source>
        <dbReference type="ARBA" id="ARBA00022833"/>
    </source>
</evidence>
<dbReference type="AlphaFoldDB" id="A0A6J8B8D4"/>
<sequence>MAIPEYNHEDSNEVNIYVNEPVMDELKETEESVVETENESSSCERNESLFQCLDHDNSKPFLTKPMKRKTNLAVFFCVFACIMTVIKWMDYQERNKRTRKSKIDIEYYFSKNKAKLKEFIKHPKVCLWINKFVKRLYHIPRTIVQTYVLNPQDYNSFIKERNTGLPSSLKESMQFEWCRLSSFANYPYTSISVIRLAEAGFHYEGNENEVVCFSCGLKCKNWKTNDSPVQIHKDNSPNCSFVVNNLNMISRNNDMQTADTSASVGACGSSPEASILAVIKDKENKIETSLANERKTSETYSENNVTMDQNRFSPENSVSAGNDSRLGKENLANSTVPRRTNSEYATFSRNNTTGLIRIPENSRFLQSPLQELQSSNSVSSLASNMETMNMGICLEKPKYPKFAVRTTRLSSFANWPSYFSQTPDELVTAGFFYTGIEDHCRCFFCGGGLRRWEVGDLPWTEHARWYPKCSFVIQCMGAKFIEDVQQGKDPEHIPNSTNAEQNNESKGLNGYTNNPAVQTILEFGYEPNVVKSAYTSLRTVGIQDITASLLFETIDQKEDREQKKSACNLPVKSSSPSAHKVKNDIHDTPKEKQEHIDPNIELSIKSLEEENRNLKDQQTCKICLDEPVSIVFLPCGHMTACANCAPALRRCPICRAFIKGTVKAIIS</sequence>
<dbReference type="EMBL" id="CACVKT020002748">
    <property type="protein sequence ID" value="CAC5379793.1"/>
    <property type="molecule type" value="Genomic_DNA"/>
</dbReference>
<dbReference type="PROSITE" id="PS50143">
    <property type="entry name" value="BIR_REPEAT_2"/>
    <property type="match status" value="2"/>
</dbReference>
<dbReference type="Gene3D" id="1.10.8.10">
    <property type="entry name" value="DNA helicase RuvA subunit, C-terminal domain"/>
    <property type="match status" value="1"/>
</dbReference>
<feature type="compositionally biased region" description="Polar residues" evidence="7">
    <location>
        <begin position="298"/>
        <end position="322"/>
    </location>
</feature>
<keyword evidence="8" id="KW-1133">Transmembrane helix</keyword>
<dbReference type="SUPFAM" id="SSF57924">
    <property type="entry name" value="Inhibitor of apoptosis (IAP) repeat"/>
    <property type="match status" value="2"/>
</dbReference>
<dbReference type="PROSITE" id="PS50089">
    <property type="entry name" value="ZF_RING_2"/>
    <property type="match status" value="1"/>
</dbReference>
<comment type="similarity">
    <text evidence="1">Belongs to the IAP family.</text>
</comment>
<evidence type="ECO:0000256" key="3">
    <source>
        <dbReference type="ARBA" id="ARBA00022723"/>
    </source>
</evidence>
<name>A0A6J8B8D4_MYTCO</name>
<evidence type="ECO:0000256" key="2">
    <source>
        <dbReference type="ARBA" id="ARBA00022703"/>
    </source>
</evidence>
<evidence type="ECO:0000313" key="10">
    <source>
        <dbReference type="EMBL" id="CAC5379793.1"/>
    </source>
</evidence>
<dbReference type="SMART" id="SM00184">
    <property type="entry name" value="RING"/>
    <property type="match status" value="1"/>
</dbReference>
<reference evidence="10 11" key="1">
    <citation type="submission" date="2020-06" db="EMBL/GenBank/DDBJ databases">
        <authorList>
            <person name="Li R."/>
            <person name="Bekaert M."/>
        </authorList>
    </citation>
    <scope>NUCLEOTIDE SEQUENCE [LARGE SCALE GENOMIC DNA]</scope>
    <source>
        <strain evidence="11">wild</strain>
    </source>
</reference>
<feature type="region of interest" description="Disordered" evidence="7">
    <location>
        <begin position="561"/>
        <end position="583"/>
    </location>
</feature>
<dbReference type="PANTHER" id="PTHR10044:SF139">
    <property type="entry name" value="DEATH-ASSOCIATED INHIBITOR OF APOPTOSIS 2"/>
    <property type="match status" value="1"/>
</dbReference>
<dbReference type="GO" id="GO:0006915">
    <property type="term" value="P:apoptotic process"/>
    <property type="evidence" value="ECO:0007669"/>
    <property type="project" value="UniProtKB-KW"/>
</dbReference>
<feature type="region of interest" description="Disordered" evidence="7">
    <location>
        <begin position="488"/>
        <end position="509"/>
    </location>
</feature>
<evidence type="ECO:0000256" key="4">
    <source>
        <dbReference type="ARBA" id="ARBA00022771"/>
    </source>
</evidence>
<dbReference type="InterPro" id="IPR011029">
    <property type="entry name" value="DEATH-like_dom_sf"/>
</dbReference>
<evidence type="ECO:0000256" key="6">
    <source>
        <dbReference type="PROSITE-ProRule" id="PRU00175"/>
    </source>
</evidence>
<dbReference type="InterPro" id="IPR001370">
    <property type="entry name" value="BIR_rpt"/>
</dbReference>
<dbReference type="Pfam" id="PF13920">
    <property type="entry name" value="zf-C3HC4_3"/>
    <property type="match status" value="1"/>
</dbReference>
<dbReference type="GO" id="GO:0008270">
    <property type="term" value="F:zinc ion binding"/>
    <property type="evidence" value="ECO:0007669"/>
    <property type="project" value="UniProtKB-KW"/>
</dbReference>
<dbReference type="InterPro" id="IPR001841">
    <property type="entry name" value="Znf_RING"/>
</dbReference>
<feature type="domain" description="RING-type" evidence="9">
    <location>
        <begin position="620"/>
        <end position="655"/>
    </location>
</feature>
<dbReference type="GO" id="GO:0051726">
    <property type="term" value="P:regulation of cell cycle"/>
    <property type="evidence" value="ECO:0007669"/>
    <property type="project" value="TreeGrafter"/>
</dbReference>
<dbReference type="GO" id="GO:0061630">
    <property type="term" value="F:ubiquitin protein ligase activity"/>
    <property type="evidence" value="ECO:0007669"/>
    <property type="project" value="TreeGrafter"/>
</dbReference>
<proteinExistence type="inferred from homology"/>
<dbReference type="InterPro" id="IPR050784">
    <property type="entry name" value="IAP"/>
</dbReference>
<evidence type="ECO:0000259" key="9">
    <source>
        <dbReference type="PROSITE" id="PS50089"/>
    </source>
</evidence>
<evidence type="ECO:0000256" key="1">
    <source>
        <dbReference type="ARBA" id="ARBA00006672"/>
    </source>
</evidence>
<evidence type="ECO:0000256" key="7">
    <source>
        <dbReference type="SAM" id="MobiDB-lite"/>
    </source>
</evidence>
<keyword evidence="2" id="KW-0053">Apoptosis</keyword>
<keyword evidence="5" id="KW-0862">Zinc</keyword>
<dbReference type="Gene3D" id="1.10.533.10">
    <property type="entry name" value="Death Domain, Fas"/>
    <property type="match status" value="1"/>
</dbReference>
<keyword evidence="8" id="KW-0812">Transmembrane</keyword>
<feature type="compositionally biased region" description="Polar residues" evidence="7">
    <location>
        <begin position="331"/>
        <end position="343"/>
    </location>
</feature>
<keyword evidence="4 6" id="KW-0863">Zinc-finger</keyword>
<keyword evidence="11" id="KW-1185">Reference proteome</keyword>
<feature type="compositionally biased region" description="Polar residues" evidence="7">
    <location>
        <begin position="494"/>
        <end position="509"/>
    </location>
</feature>
<dbReference type="FunFam" id="1.10.1170.10:FF:000002">
    <property type="entry name" value="Baculoviral IAP repeat containing 7"/>
    <property type="match status" value="1"/>
</dbReference>